<organism evidence="3">
    <name type="scientific">Methyloraptor flagellatus</name>
    <dbReference type="NCBI Taxonomy" id="3162530"/>
    <lineage>
        <taxon>Bacteria</taxon>
        <taxon>Pseudomonadati</taxon>
        <taxon>Pseudomonadota</taxon>
        <taxon>Alphaproteobacteria</taxon>
        <taxon>Hyphomicrobiales</taxon>
        <taxon>Ancalomicrobiaceae</taxon>
        <taxon>Methyloraptor</taxon>
    </lineage>
</organism>
<dbReference type="AlphaFoldDB" id="A0AAU7XAB3"/>
<reference evidence="3" key="1">
    <citation type="submission" date="2024-06" db="EMBL/GenBank/DDBJ databases">
        <title>Methylostella associata gen. nov., sp. nov., a novel Ancalomicrobiaceae-affiliated facultatively methylotrophic bacteria that feed on methanotrophs of the genus Methylococcus.</title>
        <authorList>
            <person name="Saltykova V."/>
            <person name="Danilova O.V."/>
            <person name="Oshkin I.Y."/>
            <person name="Belova S.E."/>
            <person name="Pimenov N.V."/>
            <person name="Dedysh S.N."/>
        </authorList>
    </citation>
    <scope>NUCLEOTIDE SEQUENCE</scope>
    <source>
        <strain evidence="3">S20</strain>
    </source>
</reference>
<feature type="region of interest" description="Disordered" evidence="1">
    <location>
        <begin position="241"/>
        <end position="289"/>
    </location>
</feature>
<dbReference type="RefSeq" id="WP_407050160.1">
    <property type="nucleotide sequence ID" value="NZ_CP158568.1"/>
</dbReference>
<feature type="compositionally biased region" description="Basic and acidic residues" evidence="1">
    <location>
        <begin position="261"/>
        <end position="275"/>
    </location>
</feature>
<dbReference type="Gene3D" id="3.40.1160.10">
    <property type="entry name" value="Acetylglutamate kinase-like"/>
    <property type="match status" value="1"/>
</dbReference>
<dbReference type="KEGG" id="mflg:ABS361_01870"/>
<evidence type="ECO:0000313" key="3">
    <source>
        <dbReference type="EMBL" id="XBY45067.1"/>
    </source>
</evidence>
<name>A0AAU7XAB3_9HYPH</name>
<dbReference type="EMBL" id="CP158568">
    <property type="protein sequence ID" value="XBY45067.1"/>
    <property type="molecule type" value="Genomic_DNA"/>
</dbReference>
<dbReference type="InterPro" id="IPR036393">
    <property type="entry name" value="AceGlu_kinase-like_sf"/>
</dbReference>
<dbReference type="Pfam" id="PF00696">
    <property type="entry name" value="AA_kinase"/>
    <property type="match status" value="1"/>
</dbReference>
<protein>
    <recommendedName>
        <fullName evidence="2">Aspartate/glutamate/uridylate kinase domain-containing protein</fullName>
    </recommendedName>
</protein>
<dbReference type="SUPFAM" id="SSF53633">
    <property type="entry name" value="Carbamate kinase-like"/>
    <property type="match status" value="1"/>
</dbReference>
<accession>A0AAU7XAB3</accession>
<proteinExistence type="predicted"/>
<dbReference type="InterPro" id="IPR001048">
    <property type="entry name" value="Asp/Glu/Uridylate_kinase"/>
</dbReference>
<gene>
    <name evidence="3" type="ORF">ABS361_01870</name>
</gene>
<feature type="domain" description="Aspartate/glutamate/uridylate kinase" evidence="2">
    <location>
        <begin position="27"/>
        <end position="177"/>
    </location>
</feature>
<evidence type="ECO:0000256" key="1">
    <source>
        <dbReference type="SAM" id="MobiDB-lite"/>
    </source>
</evidence>
<sequence length="289" mass="29684">MTAPTPEATPRETPTGTPVAVNVKSRVAVVKLGGSLMGSDALDALLGQVVACPVPVVIVPGGGLFADAVRAAQARLGFSDGLAHRLALDAMGAFAEVLAERLGGAPIHAEAAVAAAAARSSRPVLWTPSNWRAGVPGIPESWALTSDSAALIVARAIGAATLVLVKSAEPAADDDPTRLRPDILDAAFPDFLAAEALPDAAGKAEPQTAPGLAAPQMDRAGRAPIVRLVGPRDWPRLAEALAEPETSLGRRVTPADFAPPTRDDRVQPRDARDEDATPAGRTGNPDMTR</sequence>
<evidence type="ECO:0000259" key="2">
    <source>
        <dbReference type="Pfam" id="PF00696"/>
    </source>
</evidence>